<protein>
    <recommendedName>
        <fullName evidence="1">Flavodoxin-like domain-containing protein</fullName>
    </recommendedName>
</protein>
<dbReference type="PANTHER" id="PTHR43717">
    <property type="entry name" value="ANAEROBIC NITRIC OXIDE REDUCTASE FLAVORUBREDOXIN"/>
    <property type="match status" value="1"/>
</dbReference>
<dbReference type="EMBL" id="BDIP01004016">
    <property type="protein sequence ID" value="GIQ88376.1"/>
    <property type="molecule type" value="Genomic_DNA"/>
</dbReference>
<dbReference type="InterPro" id="IPR045761">
    <property type="entry name" value="ODP_dom"/>
</dbReference>
<sequence length="251" mass="27639">MMKALYHIEPECQIVGHDEEVTVGTKTLKFGKVPMLHWPDSSYTYLKEDKVLFSNDAFGQHFPGDDLFCDHHDRSHVSREMQSYTANIIGPFIGPKGSMEKGLGKVVATTEGDIDMICPSHGVIFRTPEDIKMALDLYVSYTKNSHIRPKVLVLYDSMYGTTSKIARAIEQGVVDAGAEVKLVNTRASDLERVATEAFDCACVAVGSPTINATVMPSIHAALGYLKGDIFQRAQELGAELGRQALEKAKKE</sequence>
<name>A0A9K3GN18_9EUKA</name>
<keyword evidence="3" id="KW-1185">Reference proteome</keyword>
<dbReference type="GO" id="GO:0010181">
    <property type="term" value="F:FMN binding"/>
    <property type="evidence" value="ECO:0007669"/>
    <property type="project" value="InterPro"/>
</dbReference>
<dbReference type="PANTHER" id="PTHR43717:SF1">
    <property type="entry name" value="ANAEROBIC NITRIC OXIDE REDUCTASE FLAVORUBREDOXIN"/>
    <property type="match status" value="1"/>
</dbReference>
<dbReference type="InterPro" id="IPR036866">
    <property type="entry name" value="RibonucZ/Hydroxyglut_hydro"/>
</dbReference>
<evidence type="ECO:0000259" key="1">
    <source>
        <dbReference type="PROSITE" id="PS50902"/>
    </source>
</evidence>
<dbReference type="SUPFAM" id="SSF52218">
    <property type="entry name" value="Flavoproteins"/>
    <property type="match status" value="1"/>
</dbReference>
<proteinExistence type="predicted"/>
<dbReference type="InterPro" id="IPR001226">
    <property type="entry name" value="Flavodoxin_CS"/>
</dbReference>
<dbReference type="PROSITE" id="PS00201">
    <property type="entry name" value="FLAVODOXIN"/>
    <property type="match status" value="1"/>
</dbReference>
<evidence type="ECO:0000313" key="3">
    <source>
        <dbReference type="Proteomes" id="UP000265618"/>
    </source>
</evidence>
<organism evidence="2 3">
    <name type="scientific">Kipferlia bialata</name>
    <dbReference type="NCBI Taxonomy" id="797122"/>
    <lineage>
        <taxon>Eukaryota</taxon>
        <taxon>Metamonada</taxon>
        <taxon>Carpediemonas-like organisms</taxon>
        <taxon>Kipferlia</taxon>
    </lineage>
</organism>
<dbReference type="AlphaFoldDB" id="A0A9K3GN18"/>
<dbReference type="PROSITE" id="PS50902">
    <property type="entry name" value="FLAVODOXIN_LIKE"/>
    <property type="match status" value="1"/>
</dbReference>
<dbReference type="GO" id="GO:0009055">
    <property type="term" value="F:electron transfer activity"/>
    <property type="evidence" value="ECO:0007669"/>
    <property type="project" value="InterPro"/>
</dbReference>
<dbReference type="SUPFAM" id="SSF56281">
    <property type="entry name" value="Metallo-hydrolase/oxidoreductase"/>
    <property type="match status" value="1"/>
</dbReference>
<evidence type="ECO:0000313" key="2">
    <source>
        <dbReference type="EMBL" id="GIQ88376.1"/>
    </source>
</evidence>
<reference evidence="2 3" key="1">
    <citation type="journal article" date="2018" name="PLoS ONE">
        <title>The draft genome of Kipferlia bialata reveals reductive genome evolution in fornicate parasites.</title>
        <authorList>
            <person name="Tanifuji G."/>
            <person name="Takabayashi S."/>
            <person name="Kume K."/>
            <person name="Takagi M."/>
            <person name="Nakayama T."/>
            <person name="Kamikawa R."/>
            <person name="Inagaki Y."/>
            <person name="Hashimoto T."/>
        </authorList>
    </citation>
    <scope>NUCLEOTIDE SEQUENCE [LARGE SCALE GENOMIC DNA]</scope>
    <source>
        <strain evidence="2">NY0173</strain>
    </source>
</reference>
<gene>
    <name evidence="2" type="ORF">KIPB_010615</name>
</gene>
<dbReference type="Gene3D" id="3.60.15.10">
    <property type="entry name" value="Ribonuclease Z/Hydroxyacylglutathione hydrolase-like"/>
    <property type="match status" value="1"/>
</dbReference>
<feature type="domain" description="Flavodoxin-like" evidence="1">
    <location>
        <begin position="151"/>
        <end position="251"/>
    </location>
</feature>
<comment type="caution">
    <text evidence="2">The sequence shown here is derived from an EMBL/GenBank/DDBJ whole genome shotgun (WGS) entry which is preliminary data.</text>
</comment>
<dbReference type="InterPro" id="IPR008254">
    <property type="entry name" value="Flavodoxin/NO_synth"/>
</dbReference>
<dbReference type="OrthoDB" id="10035922at2759"/>
<dbReference type="InterPro" id="IPR029039">
    <property type="entry name" value="Flavoprotein-like_sf"/>
</dbReference>
<dbReference type="Pfam" id="PF00258">
    <property type="entry name" value="Flavodoxin_1"/>
    <property type="match status" value="1"/>
</dbReference>
<dbReference type="Gene3D" id="3.40.50.360">
    <property type="match status" value="1"/>
</dbReference>
<accession>A0A9K3GN18</accession>
<dbReference type="Proteomes" id="UP000265618">
    <property type="component" value="Unassembled WGS sequence"/>
</dbReference>
<dbReference type="Pfam" id="PF19583">
    <property type="entry name" value="ODP"/>
    <property type="match status" value="1"/>
</dbReference>